<feature type="compositionally biased region" description="Polar residues" evidence="5">
    <location>
        <begin position="275"/>
        <end position="295"/>
    </location>
</feature>
<dbReference type="OrthoDB" id="4564at2759"/>
<protein>
    <recommendedName>
        <fullName evidence="6">CBS domain-containing protein</fullName>
    </recommendedName>
</protein>
<keyword evidence="4" id="KW-0129">CBS domain</keyword>
<gene>
    <name evidence="7" type="ORF">ANCCAN_07058</name>
</gene>
<name>A0A368GUA1_ANCCA</name>
<feature type="region of interest" description="Disordered" evidence="5">
    <location>
        <begin position="21"/>
        <end position="40"/>
    </location>
</feature>
<organism evidence="7 8">
    <name type="scientific">Ancylostoma caninum</name>
    <name type="common">Dog hookworm</name>
    <dbReference type="NCBI Taxonomy" id="29170"/>
    <lineage>
        <taxon>Eukaryota</taxon>
        <taxon>Metazoa</taxon>
        <taxon>Ecdysozoa</taxon>
        <taxon>Nematoda</taxon>
        <taxon>Chromadorea</taxon>
        <taxon>Rhabditida</taxon>
        <taxon>Rhabditina</taxon>
        <taxon>Rhabditomorpha</taxon>
        <taxon>Strongyloidea</taxon>
        <taxon>Ancylostomatidae</taxon>
        <taxon>Ancylostomatinae</taxon>
        <taxon>Ancylostoma</taxon>
    </lineage>
</organism>
<keyword evidence="8" id="KW-1185">Reference proteome</keyword>
<evidence type="ECO:0000256" key="2">
    <source>
        <dbReference type="ARBA" id="ARBA00023065"/>
    </source>
</evidence>
<dbReference type="Proteomes" id="UP000252519">
    <property type="component" value="Unassembled WGS sequence"/>
</dbReference>
<evidence type="ECO:0000256" key="5">
    <source>
        <dbReference type="SAM" id="MobiDB-lite"/>
    </source>
</evidence>
<dbReference type="AlphaFoldDB" id="A0A368GUA1"/>
<comment type="caution">
    <text evidence="7">The sequence shown here is derived from an EMBL/GenBank/DDBJ whole genome shotgun (WGS) entry which is preliminary data.</text>
</comment>
<evidence type="ECO:0000256" key="1">
    <source>
        <dbReference type="ARBA" id="ARBA00022448"/>
    </source>
</evidence>
<reference evidence="7 8" key="1">
    <citation type="submission" date="2014-10" db="EMBL/GenBank/DDBJ databases">
        <title>Draft genome of the hookworm Ancylostoma caninum.</title>
        <authorList>
            <person name="Mitreva M."/>
        </authorList>
    </citation>
    <scope>NUCLEOTIDE SEQUENCE [LARGE SCALE GENOMIC DNA]</scope>
    <source>
        <strain evidence="7 8">Baltimore</strain>
    </source>
</reference>
<evidence type="ECO:0000256" key="4">
    <source>
        <dbReference type="PROSITE-ProRule" id="PRU00703"/>
    </source>
</evidence>
<proteinExistence type="predicted"/>
<dbReference type="InterPro" id="IPR046342">
    <property type="entry name" value="CBS_dom_sf"/>
</dbReference>
<sequence length="315" mass="34849">MDGQHSAGLVRPLSPIPSEFTRDPGWADLGGPSVPSIPMGSKRCRSSELLDYPRLDMHHTIGNVFRSITKGISKSKKETDFDLYGEEREHWEKSVLQRKLDLTQVQIDPSPFQMVETTSLFKVHSLFSLLGLKRAYITKDGRLVGVVSLMDLRHAIESVQSGVTPSKGEVMLPPEKPDVENDEVDYLHPQLEVLTRPNTCEDLSDLSEESKQTTTPAPDSVPIPSINLTKTKSLPNRMAPSVSDPCMVPVGENDEQKCSDEPAAPPQFSLDDPSIASSNGSENNSNVHSTESDSAVQRYRNPPHVRIVMPDEDRI</sequence>
<evidence type="ECO:0000313" key="7">
    <source>
        <dbReference type="EMBL" id="RCN46879.1"/>
    </source>
</evidence>
<dbReference type="SUPFAM" id="SSF54631">
    <property type="entry name" value="CBS-domain pair"/>
    <property type="match status" value="1"/>
</dbReference>
<keyword evidence="3" id="KW-0868">Chloride</keyword>
<feature type="domain" description="CBS" evidence="6">
    <location>
        <begin position="107"/>
        <end position="166"/>
    </location>
</feature>
<dbReference type="EMBL" id="JOJR01000071">
    <property type="protein sequence ID" value="RCN46879.1"/>
    <property type="molecule type" value="Genomic_DNA"/>
</dbReference>
<feature type="region of interest" description="Disordered" evidence="5">
    <location>
        <begin position="203"/>
        <end position="315"/>
    </location>
</feature>
<accession>A0A368GUA1</accession>
<evidence type="ECO:0000256" key="3">
    <source>
        <dbReference type="ARBA" id="ARBA00023214"/>
    </source>
</evidence>
<keyword evidence="1" id="KW-0813">Transport</keyword>
<dbReference type="InterPro" id="IPR050970">
    <property type="entry name" value="Cl_channel_volt-gated"/>
</dbReference>
<keyword evidence="2" id="KW-0406">Ion transport</keyword>
<dbReference type="GO" id="GO:0005886">
    <property type="term" value="C:plasma membrane"/>
    <property type="evidence" value="ECO:0007669"/>
    <property type="project" value="TreeGrafter"/>
</dbReference>
<dbReference type="Gene3D" id="3.10.580.10">
    <property type="entry name" value="CBS-domain"/>
    <property type="match status" value="1"/>
</dbReference>
<dbReference type="FunFam" id="3.10.580.10:FF:000048">
    <property type="entry name" value="Chloride channel 2c"/>
    <property type="match status" value="1"/>
</dbReference>
<evidence type="ECO:0000313" key="8">
    <source>
        <dbReference type="Proteomes" id="UP000252519"/>
    </source>
</evidence>
<dbReference type="PROSITE" id="PS51371">
    <property type="entry name" value="CBS"/>
    <property type="match status" value="1"/>
</dbReference>
<dbReference type="GO" id="GO:0005247">
    <property type="term" value="F:voltage-gated chloride channel activity"/>
    <property type="evidence" value="ECO:0007669"/>
    <property type="project" value="TreeGrafter"/>
</dbReference>
<dbReference type="InterPro" id="IPR000644">
    <property type="entry name" value="CBS_dom"/>
</dbReference>
<evidence type="ECO:0000259" key="6">
    <source>
        <dbReference type="PROSITE" id="PS51371"/>
    </source>
</evidence>
<dbReference type="PANTHER" id="PTHR45720:SF10">
    <property type="entry name" value="CHLORIDE CHANNEL PROTEIN 2"/>
    <property type="match status" value="1"/>
</dbReference>
<dbReference type="STRING" id="29170.A0A368GUA1"/>
<dbReference type="PANTHER" id="PTHR45720">
    <property type="entry name" value="CHLORIDE CHANNEL PROTEIN 2"/>
    <property type="match status" value="1"/>
</dbReference>